<dbReference type="Proteomes" id="UP001154114">
    <property type="component" value="Chromosome 25"/>
</dbReference>
<dbReference type="AlphaFoldDB" id="A0A9N8L7M6"/>
<dbReference type="EMBL" id="LR824028">
    <property type="protein sequence ID" value="CAD0205910.1"/>
    <property type="molecule type" value="Genomic_DNA"/>
</dbReference>
<reference evidence="1" key="1">
    <citation type="submission" date="2021-12" db="EMBL/GenBank/DDBJ databases">
        <authorList>
            <person name="King R."/>
        </authorList>
    </citation>
    <scope>NUCLEOTIDE SEQUENCE</scope>
</reference>
<proteinExistence type="predicted"/>
<organism evidence="1 2">
    <name type="scientific">Chrysodeixis includens</name>
    <name type="common">Soybean looper</name>
    <name type="synonym">Pseudoplusia includens</name>
    <dbReference type="NCBI Taxonomy" id="689277"/>
    <lineage>
        <taxon>Eukaryota</taxon>
        <taxon>Metazoa</taxon>
        <taxon>Ecdysozoa</taxon>
        <taxon>Arthropoda</taxon>
        <taxon>Hexapoda</taxon>
        <taxon>Insecta</taxon>
        <taxon>Pterygota</taxon>
        <taxon>Neoptera</taxon>
        <taxon>Endopterygota</taxon>
        <taxon>Lepidoptera</taxon>
        <taxon>Glossata</taxon>
        <taxon>Ditrysia</taxon>
        <taxon>Noctuoidea</taxon>
        <taxon>Noctuidae</taxon>
        <taxon>Plusiinae</taxon>
        <taxon>Chrysodeixis</taxon>
    </lineage>
</organism>
<evidence type="ECO:0000313" key="1">
    <source>
        <dbReference type="EMBL" id="CAD0205910.1"/>
    </source>
</evidence>
<accession>A0A9N8L7M6</accession>
<keyword evidence="2" id="KW-1185">Reference proteome</keyword>
<dbReference type="OrthoDB" id="7509727at2759"/>
<sequence length="95" mass="10455">MCYNYKYLPVTFISSNSLMWYDRWTAKSKVSSSIPTARTDFSNVVCVLEINITAREVRKNVGGINLSPAFRIAVSSGYESKGTESAPVLAHACAL</sequence>
<gene>
    <name evidence="1" type="ORF">CINC_LOCUS8208</name>
</gene>
<evidence type="ECO:0000313" key="2">
    <source>
        <dbReference type="Proteomes" id="UP001154114"/>
    </source>
</evidence>
<name>A0A9N8L7M6_CHRIL</name>
<protein>
    <submittedName>
        <fullName evidence="1">Uncharacterized protein</fullName>
    </submittedName>
</protein>